<proteinExistence type="predicted"/>
<evidence type="ECO:0000256" key="5">
    <source>
        <dbReference type="ARBA" id="ARBA00022741"/>
    </source>
</evidence>
<feature type="region of interest" description="Disordered" evidence="9">
    <location>
        <begin position="575"/>
        <end position="605"/>
    </location>
</feature>
<dbReference type="PANTHER" id="PTHR24223:SF401">
    <property type="entry name" value="ATP-BINDING CASSETTE TRANSPORTER SUBFAMILY C"/>
    <property type="match status" value="1"/>
</dbReference>
<dbReference type="CDD" id="cd18579">
    <property type="entry name" value="ABC_6TM_ABCC_D1"/>
    <property type="match status" value="1"/>
</dbReference>
<dbReference type="PROSITE" id="PS50929">
    <property type="entry name" value="ABC_TM1F"/>
    <property type="match status" value="3"/>
</dbReference>
<dbReference type="FunFam" id="3.40.50.300:FF:000163">
    <property type="entry name" value="Multidrug resistance-associated protein member 4"/>
    <property type="match status" value="1"/>
</dbReference>
<feature type="domain" description="ABC transmembrane type-1" evidence="12">
    <location>
        <begin position="669"/>
        <end position="959"/>
    </location>
</feature>
<feature type="domain" description="ABC transporter" evidence="11">
    <location>
        <begin position="999"/>
        <end position="1228"/>
    </location>
</feature>
<keyword evidence="7 10" id="KW-1133">Transmembrane helix</keyword>
<dbReference type="GO" id="GO:0016887">
    <property type="term" value="F:ATP hydrolysis activity"/>
    <property type="evidence" value="ECO:0007669"/>
    <property type="project" value="InterPro"/>
</dbReference>
<evidence type="ECO:0000256" key="10">
    <source>
        <dbReference type="SAM" id="Phobius"/>
    </source>
</evidence>
<dbReference type="RefSeq" id="XP_005711145.1">
    <property type="nucleotide sequence ID" value="XM_005711088.1"/>
</dbReference>
<evidence type="ECO:0000256" key="7">
    <source>
        <dbReference type="ARBA" id="ARBA00022989"/>
    </source>
</evidence>
<dbReference type="Pfam" id="PF00005">
    <property type="entry name" value="ABC_tran"/>
    <property type="match status" value="2"/>
</dbReference>
<name>R7QTL3_CHOCR</name>
<evidence type="ECO:0000259" key="11">
    <source>
        <dbReference type="PROSITE" id="PS50893"/>
    </source>
</evidence>
<dbReference type="InterPro" id="IPR003593">
    <property type="entry name" value="AAA+_ATPase"/>
</dbReference>
<keyword evidence="4 10" id="KW-0812">Transmembrane</keyword>
<feature type="transmembrane region" description="Helical" evidence="10">
    <location>
        <begin position="906"/>
        <end position="924"/>
    </location>
</feature>
<dbReference type="FunFam" id="3.40.50.300:FF:000997">
    <property type="entry name" value="Multidrug resistance-associated protein 1"/>
    <property type="match status" value="1"/>
</dbReference>
<dbReference type="Proteomes" id="UP000012073">
    <property type="component" value="Unassembled WGS sequence"/>
</dbReference>
<dbReference type="EMBL" id="HG002260">
    <property type="protein sequence ID" value="CDF40851.1"/>
    <property type="molecule type" value="Genomic_DNA"/>
</dbReference>
<dbReference type="GO" id="GO:0016020">
    <property type="term" value="C:membrane"/>
    <property type="evidence" value="ECO:0007669"/>
    <property type="project" value="UniProtKB-SubCell"/>
</dbReference>
<protein>
    <recommendedName>
        <fullName evidence="2">Probable ATP-dependent transporter ycf16</fullName>
    </recommendedName>
</protein>
<dbReference type="AlphaFoldDB" id="R7QTL3"/>
<dbReference type="GeneID" id="17318863"/>
<dbReference type="CDD" id="cd03250">
    <property type="entry name" value="ABCC_MRP_domain1"/>
    <property type="match status" value="1"/>
</dbReference>
<dbReference type="Gramene" id="CDF40851">
    <property type="protein sequence ID" value="CDF40851"/>
    <property type="gene ID" value="CHC_T00007489001"/>
</dbReference>
<dbReference type="InterPro" id="IPR044746">
    <property type="entry name" value="ABCC_6TM_D1"/>
</dbReference>
<evidence type="ECO:0000256" key="9">
    <source>
        <dbReference type="SAM" id="MobiDB-lite"/>
    </source>
</evidence>
<dbReference type="InterPro" id="IPR036640">
    <property type="entry name" value="ABC1_TM_sf"/>
</dbReference>
<feature type="transmembrane region" description="Helical" evidence="10">
    <location>
        <begin position="717"/>
        <end position="741"/>
    </location>
</feature>
<dbReference type="InterPro" id="IPR050173">
    <property type="entry name" value="ABC_transporter_C-like"/>
</dbReference>
<feature type="transmembrane region" description="Helical" evidence="10">
    <location>
        <begin position="814"/>
        <end position="836"/>
    </location>
</feature>
<dbReference type="CDD" id="cd18580">
    <property type="entry name" value="ABC_6TM_ABCC_D2"/>
    <property type="match status" value="1"/>
</dbReference>
<dbReference type="Gene3D" id="3.40.50.300">
    <property type="entry name" value="P-loop containing nucleotide triphosphate hydrolases"/>
    <property type="match status" value="2"/>
</dbReference>
<accession>R7QTL3</accession>
<dbReference type="OMA" id="IQTSGGW"/>
<dbReference type="CDD" id="cd03244">
    <property type="entry name" value="ABCC_MRP_domain2"/>
    <property type="match status" value="1"/>
</dbReference>
<reference evidence="14" key="1">
    <citation type="journal article" date="2013" name="Proc. Natl. Acad. Sci. U.S.A.">
        <title>Genome structure and metabolic features in the red seaweed Chondrus crispus shed light on evolution of the Archaeplastida.</title>
        <authorList>
            <person name="Collen J."/>
            <person name="Porcel B."/>
            <person name="Carre W."/>
            <person name="Ball S.G."/>
            <person name="Chaparro C."/>
            <person name="Tonon T."/>
            <person name="Barbeyron T."/>
            <person name="Michel G."/>
            <person name="Noel B."/>
            <person name="Valentin K."/>
            <person name="Elias M."/>
            <person name="Artiguenave F."/>
            <person name="Arun A."/>
            <person name="Aury J.M."/>
            <person name="Barbosa-Neto J.F."/>
            <person name="Bothwell J.H."/>
            <person name="Bouget F.Y."/>
            <person name="Brillet L."/>
            <person name="Cabello-Hurtado F."/>
            <person name="Capella-Gutierrez S."/>
            <person name="Charrier B."/>
            <person name="Cladiere L."/>
            <person name="Cock J.M."/>
            <person name="Coelho S.M."/>
            <person name="Colleoni C."/>
            <person name="Czjzek M."/>
            <person name="Da Silva C."/>
            <person name="Delage L."/>
            <person name="Denoeud F."/>
            <person name="Deschamps P."/>
            <person name="Dittami S.M."/>
            <person name="Gabaldon T."/>
            <person name="Gachon C.M."/>
            <person name="Groisillier A."/>
            <person name="Herve C."/>
            <person name="Jabbari K."/>
            <person name="Katinka M."/>
            <person name="Kloareg B."/>
            <person name="Kowalczyk N."/>
            <person name="Labadie K."/>
            <person name="Leblanc C."/>
            <person name="Lopez P.J."/>
            <person name="McLachlan D.H."/>
            <person name="Meslet-Cladiere L."/>
            <person name="Moustafa A."/>
            <person name="Nehr Z."/>
            <person name="Nyvall Collen P."/>
            <person name="Panaud O."/>
            <person name="Partensky F."/>
            <person name="Poulain J."/>
            <person name="Rensing S.A."/>
            <person name="Rousvoal S."/>
            <person name="Samson G."/>
            <person name="Symeonidi A."/>
            <person name="Weissenbach J."/>
            <person name="Zambounis A."/>
            <person name="Wincker P."/>
            <person name="Boyen C."/>
        </authorList>
    </citation>
    <scope>NUCLEOTIDE SEQUENCE [LARGE SCALE GENOMIC DNA]</scope>
    <source>
        <strain evidence="14">cv. Stackhouse</strain>
    </source>
</reference>
<feature type="transmembrane region" description="Helical" evidence="10">
    <location>
        <begin position="126"/>
        <end position="149"/>
    </location>
</feature>
<dbReference type="InterPro" id="IPR017871">
    <property type="entry name" value="ABC_transporter-like_CS"/>
</dbReference>
<evidence type="ECO:0000313" key="14">
    <source>
        <dbReference type="Proteomes" id="UP000012073"/>
    </source>
</evidence>
<dbReference type="GO" id="GO:0140359">
    <property type="term" value="F:ABC-type transporter activity"/>
    <property type="evidence" value="ECO:0007669"/>
    <property type="project" value="InterPro"/>
</dbReference>
<organism evidence="13 14">
    <name type="scientific">Chondrus crispus</name>
    <name type="common">Carrageen Irish moss</name>
    <name type="synonym">Polymorpha crispa</name>
    <dbReference type="NCBI Taxonomy" id="2769"/>
    <lineage>
        <taxon>Eukaryota</taxon>
        <taxon>Rhodophyta</taxon>
        <taxon>Florideophyceae</taxon>
        <taxon>Rhodymeniophycidae</taxon>
        <taxon>Gigartinales</taxon>
        <taxon>Gigartinaceae</taxon>
        <taxon>Chondrus</taxon>
    </lineage>
</organism>
<dbReference type="SUPFAM" id="SSF52540">
    <property type="entry name" value="P-loop containing nucleoside triphosphate hydrolases"/>
    <property type="match status" value="2"/>
</dbReference>
<feature type="transmembrane region" description="Helical" evidence="10">
    <location>
        <begin position="82"/>
        <end position="106"/>
    </location>
</feature>
<keyword evidence="8 10" id="KW-0472">Membrane</keyword>
<feature type="transmembrane region" description="Helical" evidence="10">
    <location>
        <begin position="788"/>
        <end position="808"/>
    </location>
</feature>
<dbReference type="InterPro" id="IPR044726">
    <property type="entry name" value="ABCC_6TM_D2"/>
</dbReference>
<evidence type="ECO:0000259" key="12">
    <source>
        <dbReference type="PROSITE" id="PS50929"/>
    </source>
</evidence>
<dbReference type="InterPro" id="IPR027417">
    <property type="entry name" value="P-loop_NTPase"/>
</dbReference>
<keyword evidence="6" id="KW-0067">ATP-binding</keyword>
<dbReference type="PROSITE" id="PS00211">
    <property type="entry name" value="ABC_TRANSPORTER_1"/>
    <property type="match status" value="2"/>
</dbReference>
<keyword evidence="3" id="KW-0813">Transport</keyword>
<keyword evidence="14" id="KW-1185">Reference proteome</keyword>
<dbReference type="GO" id="GO:0005524">
    <property type="term" value="F:ATP binding"/>
    <property type="evidence" value="ECO:0007669"/>
    <property type="project" value="UniProtKB-KW"/>
</dbReference>
<dbReference type="PhylomeDB" id="R7QTL3"/>
<feature type="transmembrane region" description="Helical" evidence="10">
    <location>
        <begin position="292"/>
        <end position="313"/>
    </location>
</feature>
<evidence type="ECO:0000256" key="4">
    <source>
        <dbReference type="ARBA" id="ARBA00022692"/>
    </source>
</evidence>
<dbReference type="KEGG" id="ccp:CHC_T00007489001"/>
<feature type="transmembrane region" description="Helical" evidence="10">
    <location>
        <begin position="665"/>
        <end position="685"/>
    </location>
</feature>
<evidence type="ECO:0000256" key="3">
    <source>
        <dbReference type="ARBA" id="ARBA00022448"/>
    </source>
</evidence>
<dbReference type="PANTHER" id="PTHR24223">
    <property type="entry name" value="ATP-BINDING CASSETTE SUB-FAMILY C"/>
    <property type="match status" value="1"/>
</dbReference>
<keyword evidence="5" id="KW-0547">Nucleotide-binding</keyword>
<evidence type="ECO:0000256" key="1">
    <source>
        <dbReference type="ARBA" id="ARBA00004141"/>
    </source>
</evidence>
<dbReference type="Pfam" id="PF00664">
    <property type="entry name" value="ABC_membrane"/>
    <property type="match status" value="3"/>
</dbReference>
<sequence>MLRRRRTATPPELAPRAERDASVLSKLFFLWIYPLIARGTAIALQQDDLPPLAPSDQTATRVPARCVSRSIRALIPVTFRRFALAACFKPVWLAAAVGQAFAIRVLVTRVTLASADPPPAVSRYAYLPVAVALALTSILMSIASHNFYAYTVREGWRARAALQAEIFRKMLRLSPRARSNTSEGEIGNLLVNDTQRIVDAYTYFHGCWFGFIEITVLSGIRTIKLSAWESHFLNLVRTLRGVEVRHLKLQGVVRALNAALFFAAPQIVVLVTFASYTLIFNNPLSPGLVFSTLSYFATLSQVLFVMPLGWLSLAEAIVSGRRFDGFFALSELPALPSHMRLDVEQQHCSMSEDTSSNHTKVDGTTLLEELPTHTRLNVYRAHGKSSLLLGILDEIPCISGRVEKNGRVAYCAQQPWITNATLRENVIMFGDNLENFDETWYHTVVDACCLKRDIELLAAGDSTEIGERGVNLSGGQKSRVALARAVYSKADLYILDDPLSAVDSEVAANLIDRVIGPTGILASKARIIVTHQLKILPHSSSTIILEGGTIHRSGTFKELRASGVEFSGFSGFEDDLDKERSDAGRYCEDEDEENSRQLDSAEETASFENEDVTRLEIGGTSQDQLVFKELSSLRETSNEKGGLVEEEDRRVGHVRSNVFKAYIKAGGGLVALLGISGAFLLAQAVRQVGEWWLAEWSELASSQSAGRQDSFSNGDGFYALVFFGLAASAAVLTLIRASVFAERTISASSRMHDHLLDKVLHARPRFFDTNPAGRILNRFSKDIDQMDVLLPATAQDCLQLFFVAFGALVTIAAIIPWLLVPFIPVIGLFLYIQWLYKKSSRELKRLDGVSRSPIYSQFIESFVGMSTVRAHEFQKVFSAHFNGLVDDNHVAFHMFTTVGHWVGARLDLLAALVVLATSVLVLILSPSLNAGLAGVALTQSTLITGILQWGVRQAAETENMFTSVERVHEMATQTPQEEYEKSGEAELGAAWPSGGEIIFRNVSLKYRPELDPALHDLSFVCNPRERVGIVGRTGGGKSSLLVSLFRMVELSSGAIYIDGIDIAQIGLRELRSRMSIVPQDPVLFNGTIRSNLDPTGSYSDSQLWDALHRVHMGSADGQGLDLIVQEKGNNFSAGERQLLSLARAILTKVKIVVLDEASASLDNHTDMLVQKTVREQLSDCTVLTIAHRLATIADSDRILVMDAGRVVEFDAPGKLLETGGYFSKLVEETGRIESALLKAIISEASGSNSGR</sequence>
<dbReference type="OrthoDB" id="6500128at2759"/>
<gene>
    <name evidence="13" type="ORF">CHC_T00007489001</name>
</gene>
<evidence type="ECO:0000313" key="13">
    <source>
        <dbReference type="EMBL" id="CDF40851.1"/>
    </source>
</evidence>
<evidence type="ECO:0000256" key="8">
    <source>
        <dbReference type="ARBA" id="ARBA00023136"/>
    </source>
</evidence>
<evidence type="ECO:0000256" key="2">
    <source>
        <dbReference type="ARBA" id="ARBA00014334"/>
    </source>
</evidence>
<dbReference type="InterPro" id="IPR011527">
    <property type="entry name" value="ABC1_TM_dom"/>
</dbReference>
<dbReference type="InterPro" id="IPR003439">
    <property type="entry name" value="ABC_transporter-like_ATP-bd"/>
</dbReference>
<feature type="domain" description="ABC transmembrane type-1" evidence="12">
    <location>
        <begin position="216"/>
        <end position="315"/>
    </location>
</feature>
<dbReference type="FunFam" id="1.20.1560.10:FF:000010">
    <property type="entry name" value="Multidrug resistance-associated ABC transporter"/>
    <property type="match status" value="1"/>
</dbReference>
<feature type="domain" description="ABC transporter" evidence="11">
    <location>
        <begin position="343"/>
        <end position="572"/>
    </location>
</feature>
<feature type="domain" description="ABC transmembrane type-1" evidence="12">
    <location>
        <begin position="94"/>
        <end position="214"/>
    </location>
</feature>
<dbReference type="Gene3D" id="1.20.1560.10">
    <property type="entry name" value="ABC transporter type 1, transmembrane domain"/>
    <property type="match status" value="3"/>
</dbReference>
<feature type="compositionally biased region" description="Basic and acidic residues" evidence="9">
    <location>
        <begin position="577"/>
        <end position="587"/>
    </location>
</feature>
<evidence type="ECO:0000256" key="6">
    <source>
        <dbReference type="ARBA" id="ARBA00022840"/>
    </source>
</evidence>
<dbReference type="PROSITE" id="PS50893">
    <property type="entry name" value="ABC_TRANSPORTER_2"/>
    <property type="match status" value="2"/>
</dbReference>
<dbReference type="SUPFAM" id="SSF90123">
    <property type="entry name" value="ABC transporter transmembrane region"/>
    <property type="match status" value="2"/>
</dbReference>
<dbReference type="SMART" id="SM00382">
    <property type="entry name" value="AAA"/>
    <property type="match status" value="2"/>
</dbReference>
<feature type="transmembrane region" description="Helical" evidence="10">
    <location>
        <begin position="255"/>
        <end position="280"/>
    </location>
</feature>
<comment type="subcellular location">
    <subcellularLocation>
        <location evidence="1">Membrane</location>
        <topology evidence="1">Multi-pass membrane protein</topology>
    </subcellularLocation>
</comment>
<dbReference type="STRING" id="2769.R7QTL3"/>